<name>A0ACC1Q9G7_9APHY</name>
<proteinExistence type="predicted"/>
<organism evidence="1 2">
    <name type="scientific">Trametes sanguinea</name>
    <dbReference type="NCBI Taxonomy" id="158606"/>
    <lineage>
        <taxon>Eukaryota</taxon>
        <taxon>Fungi</taxon>
        <taxon>Dikarya</taxon>
        <taxon>Basidiomycota</taxon>
        <taxon>Agaricomycotina</taxon>
        <taxon>Agaricomycetes</taxon>
        <taxon>Polyporales</taxon>
        <taxon>Polyporaceae</taxon>
        <taxon>Trametes</taxon>
    </lineage>
</organism>
<evidence type="ECO:0000313" key="2">
    <source>
        <dbReference type="Proteomes" id="UP001144978"/>
    </source>
</evidence>
<sequence>MQGYFALKLSDSEVSIHLEWDTALRFPSRVVYFCPHTQQGDICWQAGGVRYDAARDAGTHYISDLGVSPRPSAFQYFSVRHRQVQGPHSYSLAESPCPELVPQKRSLCVPASRFIPLHELPTNDSRTPASNCQPPALPMPKYEVRATASNVYVRRRHYATPLHSDRPEH</sequence>
<accession>A0ACC1Q9G7</accession>
<dbReference type="Proteomes" id="UP001144978">
    <property type="component" value="Unassembled WGS sequence"/>
</dbReference>
<keyword evidence="2" id="KW-1185">Reference proteome</keyword>
<reference evidence="1" key="1">
    <citation type="submission" date="2022-08" db="EMBL/GenBank/DDBJ databases">
        <title>Genome Sequence of Pycnoporus sanguineus.</title>
        <authorList>
            <person name="Buettner E."/>
        </authorList>
    </citation>
    <scope>NUCLEOTIDE SEQUENCE</scope>
    <source>
        <strain evidence="1">CG-C14</strain>
    </source>
</reference>
<comment type="caution">
    <text evidence="1">The sequence shown here is derived from an EMBL/GenBank/DDBJ whole genome shotgun (WGS) entry which is preliminary data.</text>
</comment>
<evidence type="ECO:0000313" key="1">
    <source>
        <dbReference type="EMBL" id="KAJ3014152.1"/>
    </source>
</evidence>
<gene>
    <name evidence="1" type="ORF">NUW54_g1382</name>
</gene>
<dbReference type="EMBL" id="JANSHE010000227">
    <property type="protein sequence ID" value="KAJ3014152.1"/>
    <property type="molecule type" value="Genomic_DNA"/>
</dbReference>
<protein>
    <submittedName>
        <fullName evidence="1">Uncharacterized protein</fullName>
    </submittedName>
</protein>